<protein>
    <recommendedName>
        <fullName evidence="1">AB hydrolase-1 domain-containing protein</fullName>
    </recommendedName>
</protein>
<name>A0A6J4VTW3_9BACT</name>
<dbReference type="InterPro" id="IPR029058">
    <property type="entry name" value="AB_hydrolase_fold"/>
</dbReference>
<dbReference type="Gene3D" id="3.40.50.1820">
    <property type="entry name" value="alpha/beta hydrolase"/>
    <property type="match status" value="1"/>
</dbReference>
<evidence type="ECO:0000259" key="1">
    <source>
        <dbReference type="Pfam" id="PF00561"/>
    </source>
</evidence>
<organism evidence="2">
    <name type="scientific">uncultured Thermomicrobiales bacterium</name>
    <dbReference type="NCBI Taxonomy" id="1645740"/>
    <lineage>
        <taxon>Bacteria</taxon>
        <taxon>Pseudomonadati</taxon>
        <taxon>Thermomicrobiota</taxon>
        <taxon>Thermomicrobia</taxon>
        <taxon>Thermomicrobiales</taxon>
        <taxon>environmental samples</taxon>
    </lineage>
</organism>
<dbReference type="PANTHER" id="PTHR43433:SF1">
    <property type="entry name" value="BLL5160 PROTEIN"/>
    <property type="match status" value="1"/>
</dbReference>
<accession>A0A6J4VTW3</accession>
<dbReference type="EMBL" id="CADCWN010000368">
    <property type="protein sequence ID" value="CAA9589315.1"/>
    <property type="molecule type" value="Genomic_DNA"/>
</dbReference>
<dbReference type="Pfam" id="PF00561">
    <property type="entry name" value="Abhydrolase_1"/>
    <property type="match status" value="1"/>
</dbReference>
<proteinExistence type="predicted"/>
<gene>
    <name evidence="2" type="ORF">AVDCRST_MAG18-4604</name>
</gene>
<dbReference type="AlphaFoldDB" id="A0A6J4VTW3"/>
<dbReference type="InterPro" id="IPR000073">
    <property type="entry name" value="AB_hydrolase_1"/>
</dbReference>
<dbReference type="PRINTS" id="PR00111">
    <property type="entry name" value="ABHYDROLASE"/>
</dbReference>
<reference evidence="2" key="1">
    <citation type="submission" date="2020-02" db="EMBL/GenBank/DDBJ databases">
        <authorList>
            <person name="Meier V. D."/>
        </authorList>
    </citation>
    <scope>NUCLEOTIDE SEQUENCE</scope>
    <source>
        <strain evidence="2">AVDCRST_MAG18</strain>
    </source>
</reference>
<feature type="domain" description="AB hydrolase-1" evidence="1">
    <location>
        <begin position="31"/>
        <end position="280"/>
    </location>
</feature>
<evidence type="ECO:0000313" key="2">
    <source>
        <dbReference type="EMBL" id="CAA9589315.1"/>
    </source>
</evidence>
<sequence>MTEQLVDMVVRDGGRRVAVHRLADGDTGQTVVLCHPAPGAGTFDPVPEQTWARGMTLLAADRPGYGQSDPVPTGEWASVGAAADDVAVVLERAASGPVGVVGWSAGGRVALALAARRPDLVDRVVVLGTPAPHEQVPWLPREQQEALAGLRGLEADAVHATLSRRLAPLIPPDASTAEALGLLAVSAADGPALAQPGARDRLSRMLAAAFTQGADGLAGDIAGYCLQPWGFEPEAVRAKTLLLYGSRDPVAGTRHGTWWQKHLPNARLEVAPGAGHLLILLRWQRALAHLAPGTKRQQ</sequence>
<dbReference type="SUPFAM" id="SSF53474">
    <property type="entry name" value="alpha/beta-Hydrolases"/>
    <property type="match status" value="1"/>
</dbReference>
<dbReference type="InterPro" id="IPR050471">
    <property type="entry name" value="AB_hydrolase"/>
</dbReference>
<dbReference type="PANTHER" id="PTHR43433">
    <property type="entry name" value="HYDROLASE, ALPHA/BETA FOLD FAMILY PROTEIN"/>
    <property type="match status" value="1"/>
</dbReference>